<dbReference type="Proteomes" id="UP000031575">
    <property type="component" value="Unassembled WGS sequence"/>
</dbReference>
<feature type="region of interest" description="Disordered" evidence="2">
    <location>
        <begin position="422"/>
        <end position="446"/>
    </location>
</feature>
<name>A0A0C2ESR9_9PEZI</name>
<dbReference type="AlphaFoldDB" id="A0A0C2ESR9"/>
<dbReference type="OrthoDB" id="5421041at2759"/>
<dbReference type="HOGENOM" id="CLU_531184_0_0_1"/>
<dbReference type="RefSeq" id="XP_040617449.1">
    <property type="nucleotide sequence ID" value="XM_040765338.1"/>
</dbReference>
<evidence type="ECO:0000256" key="2">
    <source>
        <dbReference type="SAM" id="MobiDB-lite"/>
    </source>
</evidence>
<comment type="caution">
    <text evidence="3">The sequence shown here is derived from an EMBL/GenBank/DDBJ whole genome shotgun (WGS) entry which is preliminary data.</text>
</comment>
<reference evidence="3 4" key="1">
    <citation type="journal article" date="2014" name="BMC Genomics">
        <title>Comparative genomics of the major fungal agents of human and animal Sporotrichosis: Sporothrix schenckii and Sporothrix brasiliensis.</title>
        <authorList>
            <person name="Teixeira M.M."/>
            <person name="de Almeida L.G."/>
            <person name="Kubitschek-Barreira P."/>
            <person name="Alves F.L."/>
            <person name="Kioshima E.S."/>
            <person name="Abadio A.K."/>
            <person name="Fernandes L."/>
            <person name="Derengowski L.S."/>
            <person name="Ferreira K.S."/>
            <person name="Souza R.C."/>
            <person name="Ruiz J.C."/>
            <person name="de Andrade N.C."/>
            <person name="Paes H.C."/>
            <person name="Nicola A.M."/>
            <person name="Albuquerque P."/>
            <person name="Gerber A.L."/>
            <person name="Martins V.P."/>
            <person name="Peconick L.D."/>
            <person name="Neto A.V."/>
            <person name="Chaucanez C.B."/>
            <person name="Silva P.A."/>
            <person name="Cunha O.L."/>
            <person name="de Oliveira F.F."/>
            <person name="dos Santos T.C."/>
            <person name="Barros A.L."/>
            <person name="Soares M.A."/>
            <person name="de Oliveira L.M."/>
            <person name="Marini M.M."/>
            <person name="Villalobos-Duno H."/>
            <person name="Cunha M.M."/>
            <person name="de Hoog S."/>
            <person name="da Silveira J.F."/>
            <person name="Henrissat B."/>
            <person name="Nino-Vega G.A."/>
            <person name="Cisalpino P.S."/>
            <person name="Mora-Montes H.M."/>
            <person name="Almeida S.R."/>
            <person name="Stajich J.E."/>
            <person name="Lopes-Bezerra L.M."/>
            <person name="Vasconcelos A.T."/>
            <person name="Felipe M.S."/>
        </authorList>
    </citation>
    <scope>NUCLEOTIDE SEQUENCE [LARGE SCALE GENOMIC DNA]</scope>
    <source>
        <strain evidence="3 4">5110</strain>
    </source>
</reference>
<evidence type="ECO:0000256" key="1">
    <source>
        <dbReference type="SAM" id="Coils"/>
    </source>
</evidence>
<accession>A0A0C2ESR9</accession>
<sequence length="446" mass="49136">MASPNGLNGTLAFLNVPSNGTSPPSPPLQTIELRALRASMDHVHQVKAENDSMQSQIASQGTTIRRLQSRVEELQKKAAIKDRDLKNITESNATLKSEATEEKKKIEALLVANDTLTRDKKSLEGKLSQQSAQLAKLTAQVETLKTQHNAKVGELKRQLDTLNRYARPVHNLPLQDIDDWKAFTRALGDTKIPLPPSNTLDAKRMRTAAVLRFLAKSAVAELFQPFYTLEHGSELSDWLHERIDDDEHLDFVRRVLLRAEAKPATMDGAQNNLFHAETHAAARAKAVGRTLSVRGAVGGILSQEASDTFFVALGRWCAETAETWRTDIQPLRDVFQALIDLDDDELEVDEWRVLPDTPDKGDGNAPLPVPPLASINDVAAYVWPLFMSNGNVAQCGFVVTKAQVARAELEVGQFAAMQNNGRRVNRASARRSSGSGRTPSTANQNF</sequence>
<dbReference type="Gene3D" id="1.10.287.1490">
    <property type="match status" value="1"/>
</dbReference>
<evidence type="ECO:0000313" key="3">
    <source>
        <dbReference type="EMBL" id="KIH89439.1"/>
    </source>
</evidence>
<keyword evidence="1" id="KW-0175">Coiled coil</keyword>
<evidence type="ECO:0000313" key="4">
    <source>
        <dbReference type="Proteomes" id="UP000031575"/>
    </source>
</evidence>
<evidence type="ECO:0008006" key="5">
    <source>
        <dbReference type="Google" id="ProtNLM"/>
    </source>
</evidence>
<dbReference type="GeneID" id="63680259"/>
<keyword evidence="4" id="KW-1185">Reference proteome</keyword>
<organism evidence="3 4">
    <name type="scientific">Sporothrix brasiliensis 5110</name>
    <dbReference type="NCBI Taxonomy" id="1398154"/>
    <lineage>
        <taxon>Eukaryota</taxon>
        <taxon>Fungi</taxon>
        <taxon>Dikarya</taxon>
        <taxon>Ascomycota</taxon>
        <taxon>Pezizomycotina</taxon>
        <taxon>Sordariomycetes</taxon>
        <taxon>Sordariomycetidae</taxon>
        <taxon>Ophiostomatales</taxon>
        <taxon>Ophiostomataceae</taxon>
        <taxon>Sporothrix</taxon>
    </lineage>
</organism>
<protein>
    <recommendedName>
        <fullName evidence="5">MEI5 protein</fullName>
    </recommendedName>
</protein>
<proteinExistence type="predicted"/>
<dbReference type="VEuPathDB" id="FungiDB:SPBR_07084"/>
<feature type="coiled-coil region" evidence="1">
    <location>
        <begin position="57"/>
        <end position="147"/>
    </location>
</feature>
<gene>
    <name evidence="3" type="ORF">SPBR_07084</name>
</gene>
<dbReference type="EMBL" id="AWTV01000009">
    <property type="protein sequence ID" value="KIH89439.1"/>
    <property type="molecule type" value="Genomic_DNA"/>
</dbReference>